<proteinExistence type="predicted"/>
<dbReference type="EMBL" id="JACVFC010000001">
    <property type="protein sequence ID" value="MBC9930280.1"/>
    <property type="molecule type" value="Genomic_DNA"/>
</dbReference>
<organism evidence="1 2">
    <name type="scientific">Chitinophaga qingshengii</name>
    <dbReference type="NCBI Taxonomy" id="1569794"/>
    <lineage>
        <taxon>Bacteria</taxon>
        <taxon>Pseudomonadati</taxon>
        <taxon>Bacteroidota</taxon>
        <taxon>Chitinophagia</taxon>
        <taxon>Chitinophagales</taxon>
        <taxon>Chitinophagaceae</taxon>
        <taxon>Chitinophaga</taxon>
    </lineage>
</organism>
<sequence>MRFIATVEDENNVVEIAEKLKKLGFSVDEVIWLGGIIIGQLNGRPISQVKIEGVKAVEQEREIKKSRRRT</sequence>
<comment type="caution">
    <text evidence="1">The sequence shown here is derived from an EMBL/GenBank/DDBJ whole genome shotgun (WGS) entry which is preliminary data.</text>
</comment>
<keyword evidence="2" id="KW-1185">Reference proteome</keyword>
<dbReference type="RefSeq" id="WP_188087361.1">
    <property type="nucleotide sequence ID" value="NZ_JACVFC010000001.1"/>
</dbReference>
<dbReference type="Proteomes" id="UP000659124">
    <property type="component" value="Unassembled WGS sequence"/>
</dbReference>
<accession>A0ABR7TKU4</accession>
<evidence type="ECO:0000313" key="2">
    <source>
        <dbReference type="Proteomes" id="UP000659124"/>
    </source>
</evidence>
<reference evidence="1 2" key="1">
    <citation type="submission" date="2020-09" db="EMBL/GenBank/DDBJ databases">
        <title>Genome sequences of type strains of Chitinophaga qingshengii and Chitinophaga varians.</title>
        <authorList>
            <person name="Kittiwongwattana C."/>
        </authorList>
    </citation>
    <scope>NUCLEOTIDE SEQUENCE [LARGE SCALE GENOMIC DNA]</scope>
    <source>
        <strain evidence="1 2">JCM 30026</strain>
    </source>
</reference>
<protein>
    <recommendedName>
        <fullName evidence="3">Ketohydroxyglutarate aldolase</fullName>
    </recommendedName>
</protein>
<gene>
    <name evidence="1" type="ORF">ICL07_07815</name>
</gene>
<name>A0ABR7TKU4_9BACT</name>
<evidence type="ECO:0008006" key="3">
    <source>
        <dbReference type="Google" id="ProtNLM"/>
    </source>
</evidence>
<evidence type="ECO:0000313" key="1">
    <source>
        <dbReference type="EMBL" id="MBC9930280.1"/>
    </source>
</evidence>